<sequence>MPKPHSVSCRNLSLASRLCHANLVQFLNLDSIVTQDEKYFFHLNFAKQRVWRFKKVLLSYNAGAHRAKVTTEKLAQLRYVRMPHPPYSPDISPCDYHYFSNL</sequence>
<accession>A0A3P8HQ90</accession>
<dbReference type="InterPro" id="IPR052709">
    <property type="entry name" value="Transposase-MT_Hybrid"/>
</dbReference>
<dbReference type="OrthoDB" id="5847583at2759"/>
<evidence type="ECO:0000313" key="3">
    <source>
        <dbReference type="WBParaSite" id="HPBE_0002496601-mRNA-1"/>
    </source>
</evidence>
<protein>
    <submittedName>
        <fullName evidence="3">Mariner Mos1 transposase</fullName>
    </submittedName>
</protein>
<dbReference type="WBParaSite" id="HPBE_0002496601-mRNA-1">
    <property type="protein sequence ID" value="HPBE_0002496601-mRNA-1"/>
    <property type="gene ID" value="HPBE_0002496601"/>
</dbReference>
<accession>A0A183GQJ6</accession>
<keyword evidence="2" id="KW-1185">Reference proteome</keyword>
<dbReference type="EMBL" id="UZAH01037149">
    <property type="protein sequence ID" value="VDP48303.1"/>
    <property type="molecule type" value="Genomic_DNA"/>
</dbReference>
<reference evidence="1 2" key="1">
    <citation type="submission" date="2018-11" db="EMBL/GenBank/DDBJ databases">
        <authorList>
            <consortium name="Pathogen Informatics"/>
        </authorList>
    </citation>
    <scope>NUCLEOTIDE SEQUENCE [LARGE SCALE GENOMIC DNA]</scope>
</reference>
<dbReference type="InterPro" id="IPR036397">
    <property type="entry name" value="RNaseH_sf"/>
</dbReference>
<proteinExistence type="predicted"/>
<name>A0A183GQJ6_HELPZ</name>
<dbReference type="GO" id="GO:0003676">
    <property type="term" value="F:nucleic acid binding"/>
    <property type="evidence" value="ECO:0007669"/>
    <property type="project" value="InterPro"/>
</dbReference>
<dbReference type="PANTHER" id="PTHR46060:SF3">
    <property type="entry name" value="PROTEIN GVQW3"/>
    <property type="match status" value="1"/>
</dbReference>
<gene>
    <name evidence="1" type="ORF">HPBE_LOCUS24965</name>
</gene>
<dbReference type="PANTHER" id="PTHR46060">
    <property type="entry name" value="MARINER MOS1 TRANSPOSASE-LIKE PROTEIN"/>
    <property type="match status" value="1"/>
</dbReference>
<dbReference type="Proteomes" id="UP000050761">
    <property type="component" value="Unassembled WGS sequence"/>
</dbReference>
<organism evidence="2 3">
    <name type="scientific">Heligmosomoides polygyrus</name>
    <name type="common">Parasitic roundworm</name>
    <dbReference type="NCBI Taxonomy" id="6339"/>
    <lineage>
        <taxon>Eukaryota</taxon>
        <taxon>Metazoa</taxon>
        <taxon>Ecdysozoa</taxon>
        <taxon>Nematoda</taxon>
        <taxon>Chromadorea</taxon>
        <taxon>Rhabditida</taxon>
        <taxon>Rhabditina</taxon>
        <taxon>Rhabditomorpha</taxon>
        <taxon>Strongyloidea</taxon>
        <taxon>Heligmosomidae</taxon>
        <taxon>Heligmosomoides</taxon>
    </lineage>
</organism>
<dbReference type="AlphaFoldDB" id="A0A183GQJ6"/>
<reference evidence="3" key="2">
    <citation type="submission" date="2019-09" db="UniProtKB">
        <authorList>
            <consortium name="WormBaseParasite"/>
        </authorList>
    </citation>
    <scope>IDENTIFICATION</scope>
</reference>
<evidence type="ECO:0000313" key="2">
    <source>
        <dbReference type="Proteomes" id="UP000050761"/>
    </source>
</evidence>
<dbReference type="Gene3D" id="3.30.420.10">
    <property type="entry name" value="Ribonuclease H-like superfamily/Ribonuclease H"/>
    <property type="match status" value="1"/>
</dbReference>
<evidence type="ECO:0000313" key="1">
    <source>
        <dbReference type="EMBL" id="VDP48303.1"/>
    </source>
</evidence>